<comment type="similarity">
    <text evidence="1">Belongs to the LysR transcriptional regulatory family.</text>
</comment>
<keyword evidence="3" id="KW-0238">DNA-binding</keyword>
<dbReference type="SUPFAM" id="SSF46785">
    <property type="entry name" value="Winged helix' DNA-binding domain"/>
    <property type="match status" value="1"/>
</dbReference>
<dbReference type="PRINTS" id="PR00039">
    <property type="entry name" value="HTHLYSR"/>
</dbReference>
<dbReference type="Pfam" id="PF00126">
    <property type="entry name" value="HTH_1"/>
    <property type="match status" value="1"/>
</dbReference>
<dbReference type="InterPro" id="IPR047788">
    <property type="entry name" value="LysR-like_Sec_metab"/>
</dbReference>
<accession>A0ABY4CIH3</accession>
<reference evidence="6" key="1">
    <citation type="submission" date="2021-12" db="EMBL/GenBank/DDBJ databases">
        <title>Alicyclobacillaceae gen. nov., sp. nov., isolated from chalcocite enrichment system.</title>
        <authorList>
            <person name="Jiang Z."/>
        </authorList>
    </citation>
    <scope>NUCLEOTIDE SEQUENCE</scope>
    <source>
        <strain evidence="6">MYW30-H2</strain>
    </source>
</reference>
<proteinExistence type="inferred from homology"/>
<dbReference type="PANTHER" id="PTHR30126">
    <property type="entry name" value="HTH-TYPE TRANSCRIPTIONAL REGULATOR"/>
    <property type="match status" value="1"/>
</dbReference>
<protein>
    <submittedName>
        <fullName evidence="6">LysR family transcriptional regulator</fullName>
    </submittedName>
</protein>
<evidence type="ECO:0000313" key="6">
    <source>
        <dbReference type="EMBL" id="UOF89046.1"/>
    </source>
</evidence>
<keyword evidence="4" id="KW-0804">Transcription</keyword>
<dbReference type="Proteomes" id="UP000830167">
    <property type="component" value="Chromosome"/>
</dbReference>
<evidence type="ECO:0000256" key="1">
    <source>
        <dbReference type="ARBA" id="ARBA00009437"/>
    </source>
</evidence>
<evidence type="ECO:0000256" key="4">
    <source>
        <dbReference type="ARBA" id="ARBA00023163"/>
    </source>
</evidence>
<dbReference type="InterPro" id="IPR005119">
    <property type="entry name" value="LysR_subst-bd"/>
</dbReference>
<name>A0ABY4CIH3_9BACL</name>
<dbReference type="Gene3D" id="1.10.10.10">
    <property type="entry name" value="Winged helix-like DNA-binding domain superfamily/Winged helix DNA-binding domain"/>
    <property type="match status" value="1"/>
</dbReference>
<dbReference type="SUPFAM" id="SSF53850">
    <property type="entry name" value="Periplasmic binding protein-like II"/>
    <property type="match status" value="1"/>
</dbReference>
<evidence type="ECO:0000259" key="5">
    <source>
        <dbReference type="PROSITE" id="PS50931"/>
    </source>
</evidence>
<sequence length="287" mass="31480">MDIKYLETFLKVCDLGSFTAAADALNMSQPGVSKQIQRLQADLGVTLLRREENGIKLTEAGRKVYASGKTILAEWNALSDSCRNMGDTLSGLLRIGASTIPAKHLLPNVITNFHTTYPLVELSVYVADSKQVLEQLYRGSVEIACVGAKPEHPDVYSLQLASDRLVVIANRHKSPDRNWTDDPFILRETGSGTRIASEQALSSMGVMLDKVKCAAEVSDTGLMIRLVEAGMGLAIVSNLDVDSAVQEGRLSVIHEFPYQRHFYLACMRDASHHAVIQAFLQAAKTQF</sequence>
<keyword evidence="2" id="KW-0805">Transcription regulation</keyword>
<organism evidence="6 7">
    <name type="scientific">Fodinisporobacter ferrooxydans</name>
    <dbReference type="NCBI Taxonomy" id="2901836"/>
    <lineage>
        <taxon>Bacteria</taxon>
        <taxon>Bacillati</taxon>
        <taxon>Bacillota</taxon>
        <taxon>Bacilli</taxon>
        <taxon>Bacillales</taxon>
        <taxon>Alicyclobacillaceae</taxon>
        <taxon>Fodinisporobacter</taxon>
    </lineage>
</organism>
<evidence type="ECO:0000256" key="2">
    <source>
        <dbReference type="ARBA" id="ARBA00023015"/>
    </source>
</evidence>
<gene>
    <name evidence="6" type="ORF">LSG31_14050</name>
</gene>
<dbReference type="RefSeq" id="WP_347435728.1">
    <property type="nucleotide sequence ID" value="NZ_CP089291.1"/>
</dbReference>
<keyword evidence="7" id="KW-1185">Reference proteome</keyword>
<dbReference type="NCBIfam" id="NF040786">
    <property type="entry name" value="LysR_Sec_metab"/>
    <property type="match status" value="1"/>
</dbReference>
<feature type="domain" description="HTH lysR-type" evidence="5">
    <location>
        <begin position="1"/>
        <end position="58"/>
    </location>
</feature>
<dbReference type="Pfam" id="PF03466">
    <property type="entry name" value="LysR_substrate"/>
    <property type="match status" value="1"/>
</dbReference>
<dbReference type="Gene3D" id="3.40.190.290">
    <property type="match status" value="1"/>
</dbReference>
<dbReference type="InterPro" id="IPR036390">
    <property type="entry name" value="WH_DNA-bd_sf"/>
</dbReference>
<dbReference type="PROSITE" id="PS50931">
    <property type="entry name" value="HTH_LYSR"/>
    <property type="match status" value="1"/>
</dbReference>
<dbReference type="InterPro" id="IPR000847">
    <property type="entry name" value="LysR_HTH_N"/>
</dbReference>
<evidence type="ECO:0000256" key="3">
    <source>
        <dbReference type="ARBA" id="ARBA00023125"/>
    </source>
</evidence>
<dbReference type="EMBL" id="CP089291">
    <property type="protein sequence ID" value="UOF89046.1"/>
    <property type="molecule type" value="Genomic_DNA"/>
</dbReference>
<dbReference type="PANTHER" id="PTHR30126:SF40">
    <property type="entry name" value="HTH-TYPE TRANSCRIPTIONAL REGULATOR GLTR"/>
    <property type="match status" value="1"/>
</dbReference>
<evidence type="ECO:0000313" key="7">
    <source>
        <dbReference type="Proteomes" id="UP000830167"/>
    </source>
</evidence>
<dbReference type="InterPro" id="IPR036388">
    <property type="entry name" value="WH-like_DNA-bd_sf"/>
</dbReference>